<sequence>MMVFFMCHCLAWFISDYIQLTGVQGGALCFSKLDFAVAWFIRESLAVQIFLSRQQTVAGSGDVQGPVQMSS</sequence>
<feature type="signal peptide" evidence="1">
    <location>
        <begin position="1"/>
        <end position="25"/>
    </location>
</feature>
<dbReference type="Proteomes" id="UP000465112">
    <property type="component" value="Unassembled WGS sequence"/>
</dbReference>
<keyword evidence="3" id="KW-1185">Reference proteome</keyword>
<feature type="chain" id="PRO_5025399242" description="Secreted protein" evidence="1">
    <location>
        <begin position="26"/>
        <end position="71"/>
    </location>
</feature>
<protein>
    <recommendedName>
        <fullName evidence="4">Secreted protein</fullName>
    </recommendedName>
</protein>
<evidence type="ECO:0000313" key="2">
    <source>
        <dbReference type="EMBL" id="KAF1371501.1"/>
    </source>
</evidence>
<evidence type="ECO:0008006" key="4">
    <source>
        <dbReference type="Google" id="ProtNLM"/>
    </source>
</evidence>
<dbReference type="AlphaFoldDB" id="A0A6A5DMK7"/>
<accession>A0A6A5DMK7</accession>
<evidence type="ECO:0000313" key="3">
    <source>
        <dbReference type="Proteomes" id="UP000465112"/>
    </source>
</evidence>
<comment type="caution">
    <text evidence="2">The sequence shown here is derived from an EMBL/GenBank/DDBJ whole genome shotgun (WGS) entry which is preliminary data.</text>
</comment>
<name>A0A6A5DMK7_PERFL</name>
<proteinExistence type="predicted"/>
<gene>
    <name evidence="2" type="ORF">PFLUV_G00277440</name>
</gene>
<dbReference type="EMBL" id="VHII01000029">
    <property type="protein sequence ID" value="KAF1371501.1"/>
    <property type="molecule type" value="Genomic_DNA"/>
</dbReference>
<organism evidence="2 3">
    <name type="scientific">Perca fluviatilis</name>
    <name type="common">European perch</name>
    <dbReference type="NCBI Taxonomy" id="8168"/>
    <lineage>
        <taxon>Eukaryota</taxon>
        <taxon>Metazoa</taxon>
        <taxon>Chordata</taxon>
        <taxon>Craniata</taxon>
        <taxon>Vertebrata</taxon>
        <taxon>Euteleostomi</taxon>
        <taxon>Actinopterygii</taxon>
        <taxon>Neopterygii</taxon>
        <taxon>Teleostei</taxon>
        <taxon>Neoteleostei</taxon>
        <taxon>Acanthomorphata</taxon>
        <taxon>Eupercaria</taxon>
        <taxon>Perciformes</taxon>
        <taxon>Percoidei</taxon>
        <taxon>Percidae</taxon>
        <taxon>Percinae</taxon>
        <taxon>Perca</taxon>
    </lineage>
</organism>
<evidence type="ECO:0000256" key="1">
    <source>
        <dbReference type="SAM" id="SignalP"/>
    </source>
</evidence>
<keyword evidence="1" id="KW-0732">Signal</keyword>
<reference evidence="2 3" key="1">
    <citation type="submission" date="2019-06" db="EMBL/GenBank/DDBJ databases">
        <title>A chromosome-scale genome assembly of the European perch, Perca fluviatilis.</title>
        <authorList>
            <person name="Roques C."/>
            <person name="Zahm M."/>
            <person name="Cabau C."/>
            <person name="Klopp C."/>
            <person name="Bouchez O."/>
            <person name="Donnadieu C."/>
            <person name="Kuhl H."/>
            <person name="Gislard M."/>
            <person name="Guendouz S."/>
            <person name="Journot L."/>
            <person name="Haffray P."/>
            <person name="Bestin A."/>
            <person name="Morvezen R."/>
            <person name="Feron R."/>
            <person name="Wen M."/>
            <person name="Jouanno E."/>
            <person name="Herpin A."/>
            <person name="Schartl M."/>
            <person name="Postlethwait J."/>
            <person name="Schaerlinger B."/>
            <person name="Chardard D."/>
            <person name="Lecocq T."/>
            <person name="Poncet C."/>
            <person name="Jaffrelo L."/>
            <person name="Lampietro C."/>
            <person name="Guiguen Y."/>
        </authorList>
    </citation>
    <scope>NUCLEOTIDE SEQUENCE [LARGE SCALE GENOMIC DNA]</scope>
    <source>
        <tissue evidence="2">Blood</tissue>
    </source>
</reference>